<dbReference type="InterPro" id="IPR006175">
    <property type="entry name" value="YjgF/YER057c/UK114"/>
</dbReference>
<reference evidence="2 3" key="1">
    <citation type="journal article" date="2019" name="Int. J. Syst. Evol. Microbiol.">
        <title>The Global Catalogue of Microorganisms (GCM) 10K type strain sequencing project: providing services to taxonomists for standard genome sequencing and annotation.</title>
        <authorList>
            <consortium name="The Broad Institute Genomics Platform"/>
            <consortium name="The Broad Institute Genome Sequencing Center for Infectious Disease"/>
            <person name="Wu L."/>
            <person name="Ma J."/>
        </authorList>
    </citation>
    <scope>NUCLEOTIDE SEQUENCE [LARGE SCALE GENOMIC DNA]</scope>
    <source>
        <strain evidence="2 3">CGMCC 1.15824</strain>
    </source>
</reference>
<evidence type="ECO:0000313" key="2">
    <source>
        <dbReference type="EMBL" id="MFC4988607.1"/>
    </source>
</evidence>
<dbReference type="EMBL" id="JBHSJG010000036">
    <property type="protein sequence ID" value="MFC4988607.1"/>
    <property type="molecule type" value="Genomic_DNA"/>
</dbReference>
<dbReference type="AlphaFoldDB" id="A0ABD5QG90"/>
<protein>
    <submittedName>
        <fullName evidence="2">RidA family protein</fullName>
        <ecNumber evidence="2">3.5.-.-</ecNumber>
    </submittedName>
</protein>
<comment type="caution">
    <text evidence="2">The sequence shown here is derived from an EMBL/GenBank/DDBJ whole genome shotgun (WGS) entry which is preliminary data.</text>
</comment>
<keyword evidence="2" id="KW-0378">Hydrolase</keyword>
<accession>A0ABD5QG90</accession>
<dbReference type="RefSeq" id="WP_224827356.1">
    <property type="nucleotide sequence ID" value="NZ_JAIVEF010000001.1"/>
</dbReference>
<dbReference type="PANTHER" id="PTHR11803">
    <property type="entry name" value="2-IMINOBUTANOATE/2-IMINOPROPANOATE DEAMINASE RIDA"/>
    <property type="match status" value="1"/>
</dbReference>
<evidence type="ECO:0000313" key="3">
    <source>
        <dbReference type="Proteomes" id="UP001595925"/>
    </source>
</evidence>
<organism evidence="2 3">
    <name type="scientific">Saliphagus infecundisoli</name>
    <dbReference type="NCBI Taxonomy" id="1849069"/>
    <lineage>
        <taxon>Archaea</taxon>
        <taxon>Methanobacteriati</taxon>
        <taxon>Methanobacteriota</taxon>
        <taxon>Stenosarchaea group</taxon>
        <taxon>Halobacteria</taxon>
        <taxon>Halobacteriales</taxon>
        <taxon>Natrialbaceae</taxon>
        <taxon>Saliphagus</taxon>
    </lineage>
</organism>
<proteinExistence type="inferred from homology"/>
<gene>
    <name evidence="2" type="ORF">ACFPFO_12705</name>
</gene>
<name>A0ABD5QG90_9EURY</name>
<dbReference type="EC" id="3.5.-.-" evidence="2"/>
<comment type="similarity">
    <text evidence="1">Belongs to the RutC family.</text>
</comment>
<dbReference type="PANTHER" id="PTHR11803:SF58">
    <property type="entry name" value="PROTEIN HMF1-RELATED"/>
    <property type="match status" value="1"/>
</dbReference>
<keyword evidence="3" id="KW-1185">Reference proteome</keyword>
<dbReference type="GO" id="GO:0016787">
    <property type="term" value="F:hydrolase activity"/>
    <property type="evidence" value="ECO:0007669"/>
    <property type="project" value="UniProtKB-KW"/>
</dbReference>
<dbReference type="CDD" id="cd00448">
    <property type="entry name" value="YjgF_YER057c_UK114_family"/>
    <property type="match status" value="1"/>
</dbReference>
<dbReference type="InterPro" id="IPR035959">
    <property type="entry name" value="RutC-like_sf"/>
</dbReference>
<dbReference type="Proteomes" id="UP001595925">
    <property type="component" value="Unassembled WGS sequence"/>
</dbReference>
<dbReference type="Gene3D" id="3.30.1330.40">
    <property type="entry name" value="RutC-like"/>
    <property type="match status" value="1"/>
</dbReference>
<dbReference type="SUPFAM" id="SSF55298">
    <property type="entry name" value="YjgF-like"/>
    <property type="match status" value="1"/>
</dbReference>
<sequence length="132" mass="14238">MDRTEIHPDGLADSRPHHFTPATVADGRLYVSGQVGVTADGEPAGDDVASQSRQAFANVETLLADVGSGYGLDDVIKLTSYLVDVRRTYEPFHAVYREVFLAEPYPCHTVLGVDGLPTEALLVELEVEVPLG</sequence>
<evidence type="ECO:0000256" key="1">
    <source>
        <dbReference type="ARBA" id="ARBA00010552"/>
    </source>
</evidence>
<dbReference type="Pfam" id="PF01042">
    <property type="entry name" value="Ribonuc_L-PSP"/>
    <property type="match status" value="1"/>
</dbReference>